<feature type="compositionally biased region" description="Polar residues" evidence="18">
    <location>
        <begin position="10"/>
        <end position="21"/>
    </location>
</feature>
<feature type="region of interest" description="Disordered" evidence="18">
    <location>
        <begin position="2304"/>
        <end position="2348"/>
    </location>
</feature>
<evidence type="ECO:0000259" key="21">
    <source>
        <dbReference type="PROSITE" id="PS50868"/>
    </source>
</evidence>
<dbReference type="Gene3D" id="2.170.270.10">
    <property type="entry name" value="SET domain"/>
    <property type="match status" value="1"/>
</dbReference>
<feature type="compositionally biased region" description="Basic residues" evidence="18">
    <location>
        <begin position="1909"/>
        <end position="1918"/>
    </location>
</feature>
<evidence type="ECO:0000256" key="2">
    <source>
        <dbReference type="ARBA" id="ARBA00022603"/>
    </source>
</evidence>
<proteinExistence type="predicted"/>
<dbReference type="InterPro" id="IPR002857">
    <property type="entry name" value="Znf_CXXC"/>
</dbReference>
<feature type="compositionally biased region" description="Low complexity" evidence="18">
    <location>
        <begin position="2312"/>
        <end position="2322"/>
    </location>
</feature>
<dbReference type="GO" id="GO:0032259">
    <property type="term" value="P:methylation"/>
    <property type="evidence" value="ECO:0007669"/>
    <property type="project" value="UniProtKB-KW"/>
</dbReference>
<dbReference type="FunFam" id="3.30.40.10:FF:000002">
    <property type="entry name" value="Histone-lysine N-methyltransferase"/>
    <property type="match status" value="1"/>
</dbReference>
<evidence type="ECO:0000256" key="14">
    <source>
        <dbReference type="ARBA" id="ARBA00023242"/>
    </source>
</evidence>
<dbReference type="SMART" id="SM00542">
    <property type="entry name" value="FYRC"/>
    <property type="match status" value="1"/>
</dbReference>
<feature type="region of interest" description="Disordered" evidence="18">
    <location>
        <begin position="86"/>
        <end position="396"/>
    </location>
</feature>
<feature type="domain" description="PHD-type" evidence="23">
    <location>
        <begin position="1602"/>
        <end position="1709"/>
    </location>
</feature>
<dbReference type="GO" id="GO:0003677">
    <property type="term" value="F:DNA binding"/>
    <property type="evidence" value="ECO:0007669"/>
    <property type="project" value="UniProtKB-KW"/>
</dbReference>
<dbReference type="SUPFAM" id="SSF57903">
    <property type="entry name" value="FYVE/PHD zinc finger"/>
    <property type="match status" value="3"/>
</dbReference>
<feature type="compositionally biased region" description="Acidic residues" evidence="18">
    <location>
        <begin position="934"/>
        <end position="944"/>
    </location>
</feature>
<keyword evidence="12" id="KW-0238">DNA-binding</keyword>
<feature type="compositionally biased region" description="Polar residues" evidence="18">
    <location>
        <begin position="165"/>
        <end position="192"/>
    </location>
</feature>
<keyword evidence="6" id="KW-0677">Repeat</keyword>
<dbReference type="InterPro" id="IPR003889">
    <property type="entry name" value="FYrich_C"/>
</dbReference>
<evidence type="ECO:0000256" key="17">
    <source>
        <dbReference type="PROSITE-ProRule" id="PRU00509"/>
    </source>
</evidence>
<keyword evidence="9" id="KW-0156">Chromatin regulator</keyword>
<evidence type="ECO:0000256" key="12">
    <source>
        <dbReference type="ARBA" id="ARBA00023125"/>
    </source>
</evidence>
<dbReference type="InterPro" id="IPR047219">
    <property type="entry name" value="KMT2A_2B_SET"/>
</dbReference>
<evidence type="ECO:0000259" key="20">
    <source>
        <dbReference type="PROSITE" id="PS50280"/>
    </source>
</evidence>
<reference evidence="24" key="4">
    <citation type="submission" date="2025-09" db="UniProtKB">
        <authorList>
            <consortium name="Ensembl"/>
        </authorList>
    </citation>
    <scope>IDENTIFICATION</scope>
</reference>
<dbReference type="GO" id="GO:0035097">
    <property type="term" value="C:histone methyltransferase complex"/>
    <property type="evidence" value="ECO:0007669"/>
    <property type="project" value="TreeGrafter"/>
</dbReference>
<evidence type="ECO:0000313" key="25">
    <source>
        <dbReference type="Proteomes" id="UP000265140"/>
    </source>
</evidence>
<dbReference type="Pfam" id="PF05965">
    <property type="entry name" value="FYRC"/>
    <property type="match status" value="1"/>
</dbReference>
<dbReference type="FunFam" id="2.170.270.10:FF:000004">
    <property type="entry name" value="Histone-lysine N-methyltransferase"/>
    <property type="match status" value="1"/>
</dbReference>
<name>A0A6Q2YHT0_ESOLU</name>
<evidence type="ECO:0000256" key="5">
    <source>
        <dbReference type="ARBA" id="ARBA00022723"/>
    </source>
</evidence>
<dbReference type="PROSITE" id="PS50868">
    <property type="entry name" value="POST_SET"/>
    <property type="match status" value="1"/>
</dbReference>
<feature type="compositionally biased region" description="Polar residues" evidence="18">
    <location>
        <begin position="440"/>
        <end position="451"/>
    </location>
</feature>
<accession>A0A6Q2YHT0</accession>
<dbReference type="Pfam" id="PF05964">
    <property type="entry name" value="FYRN"/>
    <property type="match status" value="1"/>
</dbReference>
<dbReference type="InterPro" id="IPR003888">
    <property type="entry name" value="FYrich_N"/>
</dbReference>
<dbReference type="GO" id="GO:0045893">
    <property type="term" value="P:positive regulation of DNA-templated transcription"/>
    <property type="evidence" value="ECO:0007669"/>
    <property type="project" value="TreeGrafter"/>
</dbReference>
<dbReference type="Pfam" id="PF02008">
    <property type="entry name" value="zf-CXXC"/>
    <property type="match status" value="1"/>
</dbReference>
<evidence type="ECO:0000256" key="16">
    <source>
        <dbReference type="ARBA" id="ARBA00049353"/>
    </source>
</evidence>
<feature type="region of interest" description="Disordered" evidence="18">
    <location>
        <begin position="914"/>
        <end position="1069"/>
    </location>
</feature>
<dbReference type="Proteomes" id="UP000265140">
    <property type="component" value="Chromosome 10"/>
</dbReference>
<keyword evidence="11" id="KW-0103">Bromodomain</keyword>
<feature type="domain" description="PHD-type" evidence="19">
    <location>
        <begin position="1332"/>
        <end position="1394"/>
    </location>
</feature>
<keyword evidence="10" id="KW-0805">Transcription regulation</keyword>
<feature type="compositionally biased region" description="Basic and acidic residues" evidence="18">
    <location>
        <begin position="1039"/>
        <end position="1069"/>
    </location>
</feature>
<keyword evidence="8" id="KW-0862">Zinc</keyword>
<keyword evidence="13" id="KW-0804">Transcription</keyword>
<dbReference type="GO" id="GO:0008270">
    <property type="term" value="F:zinc ion binding"/>
    <property type="evidence" value="ECO:0007669"/>
    <property type="project" value="UniProtKB-KW"/>
</dbReference>
<dbReference type="PANTHER" id="PTHR45838:SF3">
    <property type="entry name" value="HISTONE-LYSINE N-METHYLTRANSFERASE 2B"/>
    <property type="match status" value="1"/>
</dbReference>
<dbReference type="InParanoid" id="A0A6Q2YHT0"/>
<reference evidence="24" key="3">
    <citation type="submission" date="2025-08" db="UniProtKB">
        <authorList>
            <consortium name="Ensembl"/>
        </authorList>
    </citation>
    <scope>IDENTIFICATION</scope>
</reference>
<dbReference type="PANTHER" id="PTHR45838">
    <property type="entry name" value="HISTONE-LYSINE-N-METHYLTRANSFERASE 2 KMT2 FAMILY MEMBER"/>
    <property type="match status" value="1"/>
</dbReference>
<dbReference type="Gene3D" id="1.20.920.10">
    <property type="entry name" value="Bromodomain-like"/>
    <property type="match status" value="1"/>
</dbReference>
<dbReference type="OMA" id="AMPLECK"/>
<dbReference type="SMART" id="SM00249">
    <property type="entry name" value="PHD"/>
    <property type="match status" value="4"/>
</dbReference>
<keyword evidence="25" id="KW-1185">Reference proteome</keyword>
<feature type="compositionally biased region" description="Basic residues" evidence="18">
    <location>
        <begin position="371"/>
        <end position="392"/>
    </location>
</feature>
<evidence type="ECO:0000256" key="3">
    <source>
        <dbReference type="ARBA" id="ARBA00022679"/>
    </source>
</evidence>
<feature type="domain" description="CXXC-type" evidence="22">
    <location>
        <begin position="852"/>
        <end position="899"/>
    </location>
</feature>
<dbReference type="InterPro" id="IPR011011">
    <property type="entry name" value="Znf_FYVE_PHD"/>
</dbReference>
<dbReference type="Pfam" id="PF13771">
    <property type="entry name" value="zf-HC5HC2H"/>
    <property type="match status" value="1"/>
</dbReference>
<keyword evidence="7 17" id="KW-0863">Zinc-finger</keyword>
<dbReference type="Bgee" id="ENSELUG00000028551">
    <property type="expression patterns" value="Expressed in head kidney and 15 other cell types or tissues"/>
</dbReference>
<dbReference type="Ensembl" id="ENSELUT00000055746.2">
    <property type="protein sequence ID" value="ENSELUP00000065405.2"/>
    <property type="gene ID" value="ENSELUG00000028551.2"/>
</dbReference>
<dbReference type="Gene3D" id="3.30.160.360">
    <property type="match status" value="1"/>
</dbReference>
<feature type="domain" description="PHD-type" evidence="19">
    <location>
        <begin position="1199"/>
        <end position="1250"/>
    </location>
</feature>
<comment type="catalytic activity">
    <reaction evidence="16">
        <text>L-lysyl(4)-[histone H3] + S-adenosyl-L-methionine = N(6)-methyl-L-lysyl(4)-[histone H3] + S-adenosyl-L-homocysteine + H(+)</text>
        <dbReference type="Rhea" id="RHEA:60264"/>
        <dbReference type="Rhea" id="RHEA-COMP:15543"/>
        <dbReference type="Rhea" id="RHEA-COMP:15547"/>
        <dbReference type="ChEBI" id="CHEBI:15378"/>
        <dbReference type="ChEBI" id="CHEBI:29969"/>
        <dbReference type="ChEBI" id="CHEBI:57856"/>
        <dbReference type="ChEBI" id="CHEBI:59789"/>
        <dbReference type="ChEBI" id="CHEBI:61929"/>
        <dbReference type="EC" id="2.1.1.364"/>
    </reaction>
    <physiologicalReaction direction="left-to-right" evidence="16">
        <dbReference type="Rhea" id="RHEA:60265"/>
    </physiologicalReaction>
</comment>
<dbReference type="CDD" id="cd19170">
    <property type="entry name" value="SET_KMT2A_2B"/>
    <property type="match status" value="1"/>
</dbReference>
<dbReference type="PROSITE" id="PS51543">
    <property type="entry name" value="FYRC"/>
    <property type="match status" value="1"/>
</dbReference>
<dbReference type="InterPro" id="IPR046341">
    <property type="entry name" value="SET_dom_sf"/>
</dbReference>
<dbReference type="InterPro" id="IPR003616">
    <property type="entry name" value="Post-SET_dom"/>
</dbReference>
<feature type="compositionally biased region" description="Polar residues" evidence="18">
    <location>
        <begin position="340"/>
        <end position="349"/>
    </location>
</feature>
<keyword evidence="2" id="KW-0489">Methyltransferase</keyword>
<feature type="region of interest" description="Disordered" evidence="18">
    <location>
        <begin position="1848"/>
        <end position="1980"/>
    </location>
</feature>
<dbReference type="Pfam" id="PF00856">
    <property type="entry name" value="SET"/>
    <property type="match status" value="1"/>
</dbReference>
<evidence type="ECO:0000256" key="10">
    <source>
        <dbReference type="ARBA" id="ARBA00023015"/>
    </source>
</evidence>
<feature type="region of interest" description="Disordered" evidence="18">
    <location>
        <begin position="2174"/>
        <end position="2229"/>
    </location>
</feature>
<dbReference type="PROSITE" id="PS51542">
    <property type="entry name" value="FYRN"/>
    <property type="match status" value="1"/>
</dbReference>
<sequence length="3125" mass="344638">MAAAGGGLSSPANVPASSTPSVARARFPGRPWTPRSRLRSEKRPQRGRLGLEAGEVVSGGPRPINIGLTLSEDPSLLRLLGIAEKHRRQRDAGFNSSGSEEDEDFTGFGTEYRPLLPVHNVTESRSLRRSLSEKTLPDLTGKLKTAGNGSKEDPEVGEGQEEQNAHITASQATPKTLSNVRVKSTGKQATWTKASKGKKSAKSDASDGKSGSKTAEPSSTVRKGNQQYQTTKMGRSQRISGSRAAQHQTSRDKQGRLVWTLTVVKGKGKAAKGKEPGEVTDNTKKDNFGPDRSRKRRRGSQRGGKAGVPAQSGNGQKADIGDDAQKAALSATPNKHEQPQQRIVSTGTGESPEARPEMGQESAIPPEKKKPSSFKRRSLYGHRRKPGSVRRIRSPESVVKRFRRKFVYYTYVSDNLPDPTGESTGAEDEPLLSPGEVNLGASSNLSTPVVSARSSRVIKAPKRFLDEDIISWTRSSPKKKSQVASGEDGISQSFYDSGDDVDNLSGTPHLNECISNDEFEPHVDGATGKTTLKTCLASTLSEMKDSTLSPGTSHLEVYERLKKLTLSLAQKKKGLPAAEGEIAEAAMSEEELRLTSPVRKRRRSQLKMEDLNAPGVVRKLAVLVNNAVASQSALSEAPDEGPDQMKNVKVEEAVAEGIDKGERQTQLGDHAVVVEQGCASQRINLTGTNKRMFHLLKRAKVQLIKIDQLKKAKLQLVKIDQQRQIKSSQLLSDSVKLGPRDFGVRGGRRGRGRGRRRGGCTAQDLLPGGPRIKHVCRAAAVALGQPRAMVPDDIPRLSALPLHEREGITPLQDVEDIADPSDQELESTQEHKTRRKHKFCKRRKWNRNVVGPGGRSTRCGSCQGCLHEDDCGTCFNCLDKPKFGGPNTRRQCCVLKRCVRIEARKVMRGVKPLAAFPRRRRRSSMNNPQSNSDEGPESWGEGEAEAGSVPGTPRDVLIPSTRKQPRRNVTPRSYSSLLKSESEDDEDTDGENQVKKNSVAPGSQDTAPSVFFAPQEGTAAAKHRRPGPAKGVPGRRRADKAQESDSREHCPGLRVTEGHVTRSPGDFRHPRIPLLRLHWRLQVRLQRLPPCVLQSITARDEEQSEEDESRREEEQAFVKEWERQHNPRIDPHYVLHSQNAAEHVPTNILAPLTNGLPQKGYSKNGAHRIRIDFKEDCAVQNVWLMGGLSILTSVPITPQPVCLLCASKGHHEMIYCQVCCEPFHSFCLWPEERPQEENKENWCCRRCKFCHVCGRKNKTNKPVLQCRRCQNCYHPSCLGPTYPKPINCNLPWVCMSCIRCKSCGVTPGKSWDMAWNHEQDLCPDCSTLHSKGSFCTICSKCYEDNDLKTSQMMECSRCSHWIHSKCEGISDDLYQILSSQQESVVYTCTPCSQPQPSFWKEELKKRLRAGLEKVLANILSDTSSQHLLTCRECEESIDPDAFIEPICDLHAVGQKFEAGHYTSLKSFHEDVVAVMMRWLKEEESLPEDLRPTCLARSHYLKLLEETFSWFHSKDLKMWDPLSKEFPSGMLPEAVLPPSKEHSYAQWLERTYQFTRGDLQQMNSVPPTSSVTTHQPLQSLLLKSPGSNSTPTGPLELDWNKDERQCSLCQQCGDATPNDAGRLLYLGQNEWAHVNCCLWSAEVYEDNGALLQVHSAVSRGRHMRCERCGQTGATVGCCLSSCQSNYHFMCARARNCVFQEDRKVFCSRHRDLVSEEMVTGNGFEVLRRVYVDFEGINLRRKFLTGLEPESINMTIGSLQINKLGVLTELSASGARLYPVGYQCSRLYWSTVDPRRRCKYTCKVTEVCSRVPEKLGEPRWWDKEENQTIAHSPSHHKEMEVPEAVISPPSVQIFPSTTPSPPKQEPGTRMPGYSKTRKPAGGTSRPLPSPGSAMSKSHQILTLRDLDSTRRPRRLTSRSRHSGDSSSPTDAPAGPMTLRSGGTLHPRSLPFNSPPRPSEKTLGSPRRGRPRSSSSNWGSPPSPPFYVSYVGANGSPPSNLPLALRHSTRIRQPFKITTPVSAEVPHDFLASSEPDDAGMVPSNGITLATSNMEEDAVPLMSDQDLPFTPFDVADADVAVASVLNAKLEFDEALLNENVALHCGGSQTGGGDVERLEGLEEDSQTQGEDNMDDNNKAPVFTKAMASTEDHDNGSSDEDLDHYLKFSRTVVVCEASKDPGQAVIPPPPTTSHSISQLDGADNCSESDSSEATGDDETQEEGTSRKVQSADNQNVFENCDTDMPLEEVLMDSDQTEFKKEFLVDSSSGHFVPADSSTKVQNEFLLDPSSGHFVSSGDGTRVYLTDDKEEVVDDSDSDSSCSASSTDSLIGVDNEIGDPDFEPKPNSRAPPVKNVKVMQRPGPVRVKSIPPKPSPKQRKIIRVSLPSGPVLPLNVPSSSPPIAVRPVPRTLASTSSPTPVVINGLNSLPLQTAPTRGRTIAIRLSTHSQVAQRPVAATSLSGTSNSSLSPQVLLVNRQGQILIKDPATNTFQPVSTGSPSYGRISQIAKMIHSSGVLPRAVPRVVVAPAATTLSPRAAIFHSSHFLTSNRNNSAPATVNTNLVIRTPESLHEGRVLVRAMPVTSGAEPGKVRSISVPGSSLMTSNQAQAILDRAMASHREPSQIRPNILRTGQSQLSPSQFQVPSFLNKLESPVTMSTTPGEYFRHEQATVPNPRSQSQVRVKRVSSVAERPGRKKCKTDFLPQSPSIDMDDLDGSRNSGVRIKAPTTKDVLDLDQEKVEPNVIPPPEPENIRPPPARVVDCQPHSTLYPPSSSQSSSNINGKTHVWVSARHGDLSDWGPYSGFSSDEDMLPPKQDTAGFTHSNLPRLCFEITSDDGFHVQADSIEVAWRAVIDGVMEARAGFHLKSLPLGGVSGARILGVLHDAVIFLLEQLPGAAGCKQHRFRFHRYDTADDELPINPSGCARAEVYTRKSTFDMFNFLASQHRQLPDIMSTPCDEEDDDVPLKSTRRATSTELPMAMRFRHLEKTSKEAVGVYRSEIHGRGLFCKRNIEAGEMVIEYAGNVIRSVLTDKREKYYDSKGIGCYMFRIDDFDVVDATMHGNAARFINHSCEPNCYSRVILVDSHKHIVIFALRKIYRGEELTYDYKFPIEDDNSKLHCNCGARRCRRFLN</sequence>
<dbReference type="PROSITE" id="PS51058">
    <property type="entry name" value="ZF_CXXC"/>
    <property type="match status" value="1"/>
</dbReference>
<dbReference type="SUPFAM" id="SSF82199">
    <property type="entry name" value="SET domain"/>
    <property type="match status" value="1"/>
</dbReference>
<evidence type="ECO:0000256" key="1">
    <source>
        <dbReference type="ARBA" id="ARBA00004123"/>
    </source>
</evidence>
<feature type="domain" description="SET" evidence="20">
    <location>
        <begin position="2985"/>
        <end position="3101"/>
    </location>
</feature>
<protein>
    <recommendedName>
        <fullName evidence="15">[histone H3]-lysine(4) N-methyltransferase</fullName>
        <ecNumber evidence="15">2.1.1.364</ecNumber>
    </recommendedName>
</protein>
<evidence type="ECO:0000259" key="22">
    <source>
        <dbReference type="PROSITE" id="PS51058"/>
    </source>
</evidence>
<comment type="subcellular location">
    <subcellularLocation>
        <location evidence="1">Nucleus</location>
    </subcellularLocation>
</comment>
<dbReference type="GeneTree" id="ENSGT00940000163756"/>
<keyword evidence="14" id="KW-0539">Nucleus</keyword>
<evidence type="ECO:0000259" key="19">
    <source>
        <dbReference type="PROSITE" id="PS50016"/>
    </source>
</evidence>
<dbReference type="PROSITE" id="PS50016">
    <property type="entry name" value="ZF_PHD_2"/>
    <property type="match status" value="3"/>
</dbReference>
<evidence type="ECO:0000256" key="7">
    <source>
        <dbReference type="ARBA" id="ARBA00022771"/>
    </source>
</evidence>
<dbReference type="SMART" id="SM00317">
    <property type="entry name" value="SET"/>
    <property type="match status" value="1"/>
</dbReference>
<dbReference type="CDD" id="cd15664">
    <property type="entry name" value="ePHD_KMT2A_like"/>
    <property type="match status" value="1"/>
</dbReference>
<evidence type="ECO:0000256" key="4">
    <source>
        <dbReference type="ARBA" id="ARBA00022691"/>
    </source>
</evidence>
<evidence type="ECO:0000256" key="11">
    <source>
        <dbReference type="ARBA" id="ARBA00023117"/>
    </source>
</evidence>
<evidence type="ECO:0000256" key="6">
    <source>
        <dbReference type="ARBA" id="ARBA00022737"/>
    </source>
</evidence>
<reference evidence="25" key="1">
    <citation type="journal article" date="2014" name="PLoS ONE">
        <title>The genome and linkage map of the northern pike (Esox lucius): conserved synteny revealed between the salmonid sister group and the Neoteleostei.</title>
        <authorList>
            <person name="Rondeau E.B."/>
            <person name="Minkley D.R."/>
            <person name="Leong J.S."/>
            <person name="Messmer A.M."/>
            <person name="Jantzen J.R."/>
            <person name="von Schalburg K.R."/>
            <person name="Lemon C."/>
            <person name="Bird N.H."/>
            <person name="Koop B.F."/>
        </authorList>
    </citation>
    <scope>NUCLEOTIDE SEQUENCE</scope>
</reference>
<organism evidence="24 25">
    <name type="scientific">Esox lucius</name>
    <name type="common">Northern pike</name>
    <dbReference type="NCBI Taxonomy" id="8010"/>
    <lineage>
        <taxon>Eukaryota</taxon>
        <taxon>Metazoa</taxon>
        <taxon>Chordata</taxon>
        <taxon>Craniata</taxon>
        <taxon>Vertebrata</taxon>
        <taxon>Euteleostomi</taxon>
        <taxon>Actinopterygii</taxon>
        <taxon>Neopterygii</taxon>
        <taxon>Teleostei</taxon>
        <taxon>Protacanthopterygii</taxon>
        <taxon>Esociformes</taxon>
        <taxon>Esocidae</taxon>
        <taxon>Esox</taxon>
    </lineage>
</organism>
<dbReference type="GO" id="GO:0140945">
    <property type="term" value="F:histone H3K4 monomethyltransferase activity"/>
    <property type="evidence" value="ECO:0007669"/>
    <property type="project" value="UniProtKB-EC"/>
</dbReference>
<dbReference type="InterPro" id="IPR036427">
    <property type="entry name" value="Bromodomain-like_sf"/>
</dbReference>
<keyword evidence="4" id="KW-0949">S-adenosyl-L-methionine</keyword>
<feature type="compositionally biased region" description="Basic residues" evidence="18">
    <location>
        <begin position="1021"/>
        <end position="1038"/>
    </location>
</feature>
<dbReference type="EC" id="2.1.1.364" evidence="15"/>
<dbReference type="FunFam" id="3.30.40.10:FF:000394">
    <property type="entry name" value="Histone-lysine N-methyltransferase"/>
    <property type="match status" value="1"/>
</dbReference>
<feature type="region of interest" description="Disordered" evidence="18">
    <location>
        <begin position="2683"/>
        <end position="2715"/>
    </location>
</feature>
<feature type="region of interest" description="Disordered" evidence="18">
    <location>
        <begin position="413"/>
        <end position="451"/>
    </location>
</feature>
<dbReference type="PROSITE" id="PS51805">
    <property type="entry name" value="EPHD"/>
    <property type="match status" value="1"/>
</dbReference>
<keyword evidence="5" id="KW-0479">Metal-binding</keyword>
<dbReference type="Gene3D" id="3.30.40.10">
    <property type="entry name" value="Zinc/RING finger domain, C3HC4 (zinc finger)"/>
    <property type="match status" value="3"/>
</dbReference>
<dbReference type="InterPro" id="IPR034732">
    <property type="entry name" value="EPHD"/>
</dbReference>
<dbReference type="InterPro" id="IPR001965">
    <property type="entry name" value="Znf_PHD"/>
</dbReference>
<evidence type="ECO:0000256" key="9">
    <source>
        <dbReference type="ARBA" id="ARBA00022853"/>
    </source>
</evidence>
<dbReference type="SMART" id="SM00541">
    <property type="entry name" value="FYRN"/>
    <property type="match status" value="1"/>
</dbReference>
<feature type="domain" description="PHD-type" evidence="19">
    <location>
        <begin position="1247"/>
        <end position="1300"/>
    </location>
</feature>
<evidence type="ECO:0000256" key="8">
    <source>
        <dbReference type="ARBA" id="ARBA00022833"/>
    </source>
</evidence>
<evidence type="ECO:0000259" key="23">
    <source>
        <dbReference type="PROSITE" id="PS51805"/>
    </source>
</evidence>
<evidence type="ECO:0000256" key="15">
    <source>
        <dbReference type="ARBA" id="ARBA00023620"/>
    </source>
</evidence>
<dbReference type="InterPro" id="IPR013083">
    <property type="entry name" value="Znf_RING/FYVE/PHD"/>
</dbReference>
<dbReference type="CDD" id="cd15589">
    <property type="entry name" value="PHD1_KMT2B"/>
    <property type="match status" value="1"/>
</dbReference>
<evidence type="ECO:0000256" key="13">
    <source>
        <dbReference type="ARBA" id="ARBA00023163"/>
    </source>
</evidence>
<feature type="domain" description="Post-SET" evidence="21">
    <location>
        <begin position="3109"/>
        <end position="3125"/>
    </location>
</feature>
<feature type="compositionally biased region" description="Basic and acidic residues" evidence="18">
    <location>
        <begin position="272"/>
        <end position="292"/>
    </location>
</feature>
<keyword evidence="3" id="KW-0808">Transferase</keyword>
<evidence type="ECO:0000313" key="24">
    <source>
        <dbReference type="Ensembl" id="ENSELUP00000065405.2"/>
    </source>
</evidence>
<dbReference type="PROSITE" id="PS50280">
    <property type="entry name" value="SET"/>
    <property type="match status" value="1"/>
</dbReference>
<dbReference type="InterPro" id="IPR019787">
    <property type="entry name" value="Znf_PHD-finger"/>
</dbReference>
<feature type="compositionally biased region" description="Polar residues" evidence="18">
    <location>
        <begin position="2220"/>
        <end position="2229"/>
    </location>
</feature>
<dbReference type="InterPro" id="IPR001214">
    <property type="entry name" value="SET_dom"/>
</dbReference>
<evidence type="ECO:0000256" key="18">
    <source>
        <dbReference type="SAM" id="MobiDB-lite"/>
    </source>
</evidence>
<feature type="compositionally biased region" description="Polar residues" evidence="18">
    <location>
        <begin position="215"/>
        <end position="248"/>
    </location>
</feature>
<reference evidence="24" key="2">
    <citation type="submission" date="2020-02" db="EMBL/GenBank/DDBJ databases">
        <title>Esox lucius (northern pike) genome, fEsoLuc1, primary haplotype.</title>
        <authorList>
            <person name="Myers G."/>
            <person name="Karagic N."/>
            <person name="Meyer A."/>
            <person name="Pippel M."/>
            <person name="Reichard M."/>
            <person name="Winkler S."/>
            <person name="Tracey A."/>
            <person name="Sims Y."/>
            <person name="Howe K."/>
            <person name="Rhie A."/>
            <person name="Formenti G."/>
            <person name="Durbin R."/>
            <person name="Fedrigo O."/>
            <person name="Jarvis E.D."/>
        </authorList>
    </citation>
    <scope>NUCLEOTIDE SEQUENCE [LARGE SCALE GENOMIC DNA]</scope>
</reference>
<feature type="region of interest" description="Disordered" evidence="18">
    <location>
        <begin position="1"/>
        <end position="68"/>
    </location>
</feature>